<name>A0ACC1WUS6_MELAZ</name>
<protein>
    <submittedName>
        <fullName evidence="1">Ribonuclease H protein</fullName>
    </submittedName>
</protein>
<dbReference type="EMBL" id="CM051406">
    <property type="protein sequence ID" value="KAJ4702798.1"/>
    <property type="molecule type" value="Genomic_DNA"/>
</dbReference>
<reference evidence="1 2" key="1">
    <citation type="journal article" date="2023" name="Science">
        <title>Complex scaffold remodeling in plant triterpene biosynthesis.</title>
        <authorList>
            <person name="De La Pena R."/>
            <person name="Hodgson H."/>
            <person name="Liu J.C."/>
            <person name="Stephenson M.J."/>
            <person name="Martin A.C."/>
            <person name="Owen C."/>
            <person name="Harkess A."/>
            <person name="Leebens-Mack J."/>
            <person name="Jimenez L.E."/>
            <person name="Osbourn A."/>
            <person name="Sattely E.S."/>
        </authorList>
    </citation>
    <scope>NUCLEOTIDE SEQUENCE [LARGE SCALE GENOMIC DNA]</scope>
    <source>
        <strain evidence="2">cv. JPN11</strain>
        <tissue evidence="1">Leaf</tissue>
    </source>
</reference>
<comment type="caution">
    <text evidence="1">The sequence shown here is derived from an EMBL/GenBank/DDBJ whole genome shotgun (WGS) entry which is preliminary data.</text>
</comment>
<evidence type="ECO:0000313" key="2">
    <source>
        <dbReference type="Proteomes" id="UP001164539"/>
    </source>
</evidence>
<keyword evidence="2" id="KW-1185">Reference proteome</keyword>
<dbReference type="Proteomes" id="UP001164539">
    <property type="component" value="Chromosome 13"/>
</dbReference>
<organism evidence="1 2">
    <name type="scientific">Melia azedarach</name>
    <name type="common">Chinaberry tree</name>
    <dbReference type="NCBI Taxonomy" id="155640"/>
    <lineage>
        <taxon>Eukaryota</taxon>
        <taxon>Viridiplantae</taxon>
        <taxon>Streptophyta</taxon>
        <taxon>Embryophyta</taxon>
        <taxon>Tracheophyta</taxon>
        <taxon>Spermatophyta</taxon>
        <taxon>Magnoliopsida</taxon>
        <taxon>eudicotyledons</taxon>
        <taxon>Gunneridae</taxon>
        <taxon>Pentapetalae</taxon>
        <taxon>rosids</taxon>
        <taxon>malvids</taxon>
        <taxon>Sapindales</taxon>
        <taxon>Meliaceae</taxon>
        <taxon>Melia</taxon>
    </lineage>
</organism>
<gene>
    <name evidence="1" type="ORF">OWV82_022791</name>
</gene>
<sequence>MNFFIFYVIWKSCNKARWDRVQVQLPSVFSNCNTHSIFCYFVSWLCEVWADRGVLAHLVIPLSYRKAPKVMALFWTPLLVGWVKINTDDLSKGNLGPAACAAVYRDADGHFLGGFRMPLDDNSAFFAELMAVIMVVEQAIYRGWSCVWLECDSSPDAYSMGFCSLENLESLTSLLLSFG</sequence>
<evidence type="ECO:0000313" key="1">
    <source>
        <dbReference type="EMBL" id="KAJ4702798.1"/>
    </source>
</evidence>
<proteinExistence type="predicted"/>
<accession>A0ACC1WUS6</accession>